<dbReference type="SUPFAM" id="SSF51735">
    <property type="entry name" value="NAD(P)-binding Rossmann-fold domains"/>
    <property type="match status" value="1"/>
</dbReference>
<sequence length="282" mass="30584">MSERTPILVIGASGQIGRFLLPRLDDLGLDYLAVSRDPPPGDSRWISGALPDAMPPLPPLRAVICLGPLDHLAPWLSATRLAGTPHVIATSSMSAETKRDSEVPAERDLSRRLRDAETKTVATCASRGMPWTVFRPTLIYGAGVDKSLTPVVHTARRRRLFPLPAGRGQRQPVHAEDIAAAVVAALSSPLAAQGRTFPIGGGERMSAAEMFRRVRRSAGVFTLPVPVPRLALDLAGWLSPALRGPIHRLDSDLIADNRELERCLGVHPRAFQPTPETWLTPR</sequence>
<gene>
    <name evidence="3" type="ORF">IM816_04565</name>
</gene>
<evidence type="ECO:0000313" key="3">
    <source>
        <dbReference type="EMBL" id="URL59387.1"/>
    </source>
</evidence>
<dbReference type="PANTHER" id="PTHR12126:SF11">
    <property type="entry name" value="NADH DEHYDROGENASE [UBIQUINONE] 1 ALPHA SUBCOMPLEX SUBUNIT 9, MITOCHONDRIAL"/>
    <property type="match status" value="1"/>
</dbReference>
<dbReference type="Gene3D" id="3.40.50.720">
    <property type="entry name" value="NAD(P)-binding Rossmann-like Domain"/>
    <property type="match status" value="1"/>
</dbReference>
<dbReference type="Proteomes" id="UP001056681">
    <property type="component" value="Chromosome"/>
</dbReference>
<dbReference type="InterPro" id="IPR001509">
    <property type="entry name" value="Epimerase_deHydtase"/>
</dbReference>
<protein>
    <submittedName>
        <fullName evidence="3">NAD-dependent epimerase/dehydratase family protein</fullName>
    </submittedName>
</protein>
<name>A0ABY4T387_9GAMM</name>
<dbReference type="InterPro" id="IPR051207">
    <property type="entry name" value="ComplexI_NDUFA9_subunit"/>
</dbReference>
<feature type="region of interest" description="Disordered" evidence="1">
    <location>
        <begin position="92"/>
        <end position="114"/>
    </location>
</feature>
<feature type="compositionally biased region" description="Basic and acidic residues" evidence="1">
    <location>
        <begin position="96"/>
        <end position="114"/>
    </location>
</feature>
<organism evidence="3 4">
    <name type="scientific">Luteibacter flocculans</name>
    <dbReference type="NCBI Taxonomy" id="2780091"/>
    <lineage>
        <taxon>Bacteria</taxon>
        <taxon>Pseudomonadati</taxon>
        <taxon>Pseudomonadota</taxon>
        <taxon>Gammaproteobacteria</taxon>
        <taxon>Lysobacterales</taxon>
        <taxon>Rhodanobacteraceae</taxon>
        <taxon>Luteibacter</taxon>
    </lineage>
</organism>
<accession>A0ABY4T387</accession>
<dbReference type="InterPro" id="IPR036291">
    <property type="entry name" value="NAD(P)-bd_dom_sf"/>
</dbReference>
<keyword evidence="4" id="KW-1185">Reference proteome</keyword>
<reference evidence="3" key="1">
    <citation type="submission" date="2020-10" db="EMBL/GenBank/DDBJ databases">
        <title>Whole-genome sequence of Luteibacter sp. EIF3.</title>
        <authorList>
            <person name="Friedrich I."/>
            <person name="Hertel R."/>
            <person name="Daniel R."/>
        </authorList>
    </citation>
    <scope>NUCLEOTIDE SEQUENCE</scope>
    <source>
        <strain evidence="3">EIF3</strain>
    </source>
</reference>
<dbReference type="EMBL" id="CP063231">
    <property type="protein sequence ID" value="URL59387.1"/>
    <property type="molecule type" value="Genomic_DNA"/>
</dbReference>
<dbReference type="Pfam" id="PF01370">
    <property type="entry name" value="Epimerase"/>
    <property type="match status" value="1"/>
</dbReference>
<evidence type="ECO:0000313" key="4">
    <source>
        <dbReference type="Proteomes" id="UP001056681"/>
    </source>
</evidence>
<dbReference type="RefSeq" id="WP_250339949.1">
    <property type="nucleotide sequence ID" value="NZ_CP063231.1"/>
</dbReference>
<dbReference type="PANTHER" id="PTHR12126">
    <property type="entry name" value="NADH-UBIQUINONE OXIDOREDUCTASE 39 KDA SUBUNIT-RELATED"/>
    <property type="match status" value="1"/>
</dbReference>
<feature type="domain" description="NAD-dependent epimerase/dehydratase" evidence="2">
    <location>
        <begin position="117"/>
        <end position="200"/>
    </location>
</feature>
<evidence type="ECO:0000259" key="2">
    <source>
        <dbReference type="Pfam" id="PF01370"/>
    </source>
</evidence>
<proteinExistence type="predicted"/>
<evidence type="ECO:0000256" key="1">
    <source>
        <dbReference type="SAM" id="MobiDB-lite"/>
    </source>
</evidence>